<dbReference type="Gene3D" id="3.30.230.70">
    <property type="entry name" value="GHMP Kinase, N-terminal domain"/>
    <property type="match status" value="1"/>
</dbReference>
<evidence type="ECO:0000256" key="2">
    <source>
        <dbReference type="ARBA" id="ARBA00004604"/>
    </source>
</evidence>
<dbReference type="GO" id="GO:0034475">
    <property type="term" value="P:U4 snRNA 3'-end processing"/>
    <property type="evidence" value="ECO:0007669"/>
    <property type="project" value="TreeGrafter"/>
</dbReference>
<comment type="similarity">
    <text evidence="3">Belongs to the RNase PH family.</text>
</comment>
<dbReference type="SUPFAM" id="SSF55666">
    <property type="entry name" value="Ribonuclease PH domain 2-like"/>
    <property type="match status" value="1"/>
</dbReference>
<reference evidence="12" key="1">
    <citation type="submission" date="2021-02" db="EMBL/GenBank/DDBJ databases">
        <title>First Annotated Genome of the Yellow-green Alga Tribonema minus.</title>
        <authorList>
            <person name="Mahan K.M."/>
        </authorList>
    </citation>
    <scope>NUCLEOTIDE SEQUENCE</scope>
    <source>
        <strain evidence="12">UTEX B ZZ1240</strain>
    </source>
</reference>
<evidence type="ECO:0000256" key="9">
    <source>
        <dbReference type="ARBA" id="ARBA00030617"/>
    </source>
</evidence>
<dbReference type="GO" id="GO:0034476">
    <property type="term" value="P:U5 snRNA 3'-end processing"/>
    <property type="evidence" value="ECO:0007669"/>
    <property type="project" value="TreeGrafter"/>
</dbReference>
<dbReference type="GO" id="GO:0000176">
    <property type="term" value="C:nuclear exosome (RNase complex)"/>
    <property type="evidence" value="ECO:0007669"/>
    <property type="project" value="TreeGrafter"/>
</dbReference>
<dbReference type="InterPro" id="IPR027408">
    <property type="entry name" value="PNPase/RNase_PH_dom_sf"/>
</dbReference>
<dbReference type="InterPro" id="IPR015847">
    <property type="entry name" value="ExoRNase_PH_dom2"/>
</dbReference>
<dbReference type="GO" id="GO:0000467">
    <property type="term" value="P:exonucleolytic trimming to generate mature 3'-end of 5.8S rRNA from tricistronic rRNA transcript (SSU-rRNA, 5.8S rRNA, LSU-rRNA)"/>
    <property type="evidence" value="ECO:0007669"/>
    <property type="project" value="TreeGrafter"/>
</dbReference>
<keyword evidence="13" id="KW-1185">Reference proteome</keyword>
<evidence type="ECO:0000256" key="5">
    <source>
        <dbReference type="ARBA" id="ARBA00022552"/>
    </source>
</evidence>
<evidence type="ECO:0000313" key="13">
    <source>
        <dbReference type="Proteomes" id="UP000664859"/>
    </source>
</evidence>
<evidence type="ECO:0000256" key="8">
    <source>
        <dbReference type="ARBA" id="ARBA00023242"/>
    </source>
</evidence>
<keyword evidence="12" id="KW-0689">Ribosomal protein</keyword>
<accession>A0A836C8N5</accession>
<dbReference type="GO" id="GO:0034473">
    <property type="term" value="P:U1 snRNA 3'-end processing"/>
    <property type="evidence" value="ECO:0007669"/>
    <property type="project" value="TreeGrafter"/>
</dbReference>
<sequence>MEVEAFQKLDPQTFYRKFLSEGVRPDGRGLQEVRDVAVSCGVLTAPHVAASALVTLGDTKVVTGITLQVGQPSQAEPGCGDVEVSVHLTPLCSSMFSVGRPSEQAQALEALIRDVLTASRPFRREDLLIEARRFAWRLCIDMYCLSYEGNAADAALLSVAACLLRLRLPPTVITPDGEVLVAEGEGTPLPVSHVPLPLTFGVFEGALVADPSLLEEDLVAAALTVVQSLDEGKGGSGGGGAARVCAVHKAGGACVAPALLARALALGRSHAQRVLPVLRGAAASAAAAAAATAPGT</sequence>
<dbReference type="Pfam" id="PF01138">
    <property type="entry name" value="RNase_PH"/>
    <property type="match status" value="1"/>
</dbReference>
<evidence type="ECO:0000256" key="3">
    <source>
        <dbReference type="ARBA" id="ARBA00006678"/>
    </source>
</evidence>
<dbReference type="GO" id="GO:0071035">
    <property type="term" value="P:nuclear polyadenylation-dependent rRNA catabolic process"/>
    <property type="evidence" value="ECO:0007669"/>
    <property type="project" value="TreeGrafter"/>
</dbReference>
<evidence type="ECO:0000256" key="1">
    <source>
        <dbReference type="ARBA" id="ARBA00004496"/>
    </source>
</evidence>
<evidence type="ECO:0000256" key="4">
    <source>
        <dbReference type="ARBA" id="ARBA00022490"/>
    </source>
</evidence>
<dbReference type="OrthoDB" id="45882at2759"/>
<dbReference type="SUPFAM" id="SSF54211">
    <property type="entry name" value="Ribosomal protein S5 domain 2-like"/>
    <property type="match status" value="1"/>
</dbReference>
<dbReference type="GO" id="GO:0016075">
    <property type="term" value="P:rRNA catabolic process"/>
    <property type="evidence" value="ECO:0007669"/>
    <property type="project" value="TreeGrafter"/>
</dbReference>
<dbReference type="GO" id="GO:0071028">
    <property type="term" value="P:nuclear mRNA surveillance"/>
    <property type="evidence" value="ECO:0007669"/>
    <property type="project" value="TreeGrafter"/>
</dbReference>
<dbReference type="GO" id="GO:0005730">
    <property type="term" value="C:nucleolus"/>
    <property type="evidence" value="ECO:0007669"/>
    <property type="project" value="UniProtKB-SubCell"/>
</dbReference>
<feature type="domain" description="Exoribonuclease phosphorolytic" evidence="11">
    <location>
        <begin position="193"/>
        <end position="268"/>
    </location>
</feature>
<keyword evidence="6" id="KW-0271">Exosome</keyword>
<comment type="caution">
    <text evidence="12">The sequence shown here is derived from an EMBL/GenBank/DDBJ whole genome shotgun (WGS) entry which is preliminary data.</text>
</comment>
<keyword evidence="4" id="KW-0963">Cytoplasm</keyword>
<dbReference type="GO" id="GO:0005840">
    <property type="term" value="C:ribosome"/>
    <property type="evidence" value="ECO:0007669"/>
    <property type="project" value="UniProtKB-KW"/>
</dbReference>
<evidence type="ECO:0000256" key="6">
    <source>
        <dbReference type="ARBA" id="ARBA00022835"/>
    </source>
</evidence>
<gene>
    <name evidence="12" type="ORF">JKP88DRAFT_250086</name>
</gene>
<dbReference type="GO" id="GO:0071038">
    <property type="term" value="P:TRAMP-dependent tRNA surveillance pathway"/>
    <property type="evidence" value="ECO:0007669"/>
    <property type="project" value="TreeGrafter"/>
</dbReference>
<dbReference type="InterPro" id="IPR001247">
    <property type="entry name" value="ExoRNase_PH_dom1"/>
</dbReference>
<protein>
    <recommendedName>
        <fullName evidence="9">Ribosomal RNA-processing protein 43</fullName>
    </recommendedName>
</protein>
<dbReference type="AlphaFoldDB" id="A0A836C8N5"/>
<evidence type="ECO:0000259" key="10">
    <source>
        <dbReference type="Pfam" id="PF01138"/>
    </source>
</evidence>
<proteinExistence type="inferred from homology"/>
<keyword evidence="7" id="KW-0694">RNA-binding</keyword>
<dbReference type="InterPro" id="IPR036345">
    <property type="entry name" value="ExoRNase_PH_dom2_sf"/>
</dbReference>
<evidence type="ECO:0000259" key="11">
    <source>
        <dbReference type="Pfam" id="PF03725"/>
    </source>
</evidence>
<keyword evidence="5" id="KW-0698">rRNA processing</keyword>
<dbReference type="PANTHER" id="PTHR11097">
    <property type="entry name" value="EXOSOME COMPLEX EXONUCLEASE RIBOSOMAL RNA PROCESSING PROTEIN"/>
    <property type="match status" value="1"/>
</dbReference>
<evidence type="ECO:0000313" key="12">
    <source>
        <dbReference type="EMBL" id="KAG5175526.1"/>
    </source>
</evidence>
<comment type="subcellular location">
    <subcellularLocation>
        <location evidence="1">Cytoplasm</location>
    </subcellularLocation>
    <subcellularLocation>
        <location evidence="2">Nucleus</location>
        <location evidence="2">Nucleolus</location>
    </subcellularLocation>
</comment>
<dbReference type="InterPro" id="IPR020568">
    <property type="entry name" value="Ribosomal_Su5_D2-typ_SF"/>
</dbReference>
<dbReference type="Proteomes" id="UP000664859">
    <property type="component" value="Unassembled WGS sequence"/>
</dbReference>
<name>A0A836C8N5_9STRA</name>
<dbReference type="EMBL" id="JAFCMP010000548">
    <property type="protein sequence ID" value="KAG5175526.1"/>
    <property type="molecule type" value="Genomic_DNA"/>
</dbReference>
<evidence type="ECO:0000256" key="7">
    <source>
        <dbReference type="ARBA" id="ARBA00022884"/>
    </source>
</evidence>
<dbReference type="InterPro" id="IPR050590">
    <property type="entry name" value="Exosome_comp_Rrp42_subfam"/>
</dbReference>
<dbReference type="GO" id="GO:0000177">
    <property type="term" value="C:cytoplasmic exosome (RNase complex)"/>
    <property type="evidence" value="ECO:0007669"/>
    <property type="project" value="TreeGrafter"/>
</dbReference>
<feature type="domain" description="Exoribonuclease phosphorolytic" evidence="10">
    <location>
        <begin position="32"/>
        <end position="169"/>
    </location>
</feature>
<organism evidence="12 13">
    <name type="scientific">Tribonema minus</name>
    <dbReference type="NCBI Taxonomy" id="303371"/>
    <lineage>
        <taxon>Eukaryota</taxon>
        <taxon>Sar</taxon>
        <taxon>Stramenopiles</taxon>
        <taxon>Ochrophyta</taxon>
        <taxon>PX clade</taxon>
        <taxon>Xanthophyceae</taxon>
        <taxon>Tribonematales</taxon>
        <taxon>Tribonemataceae</taxon>
        <taxon>Tribonema</taxon>
    </lineage>
</organism>
<keyword evidence="12" id="KW-0687">Ribonucleoprotein</keyword>
<dbReference type="PANTHER" id="PTHR11097:SF9">
    <property type="entry name" value="EXOSOME COMPLEX COMPONENT RRP43"/>
    <property type="match status" value="1"/>
</dbReference>
<keyword evidence="8" id="KW-0539">Nucleus</keyword>
<dbReference type="Pfam" id="PF03725">
    <property type="entry name" value="RNase_PH_C"/>
    <property type="match status" value="1"/>
</dbReference>
<dbReference type="GO" id="GO:0035925">
    <property type="term" value="F:mRNA 3'-UTR AU-rich region binding"/>
    <property type="evidence" value="ECO:0007669"/>
    <property type="project" value="TreeGrafter"/>
</dbReference>